<feature type="transmembrane region" description="Helical" evidence="6">
    <location>
        <begin position="262"/>
        <end position="284"/>
    </location>
</feature>
<accession>A4BMK5</accession>
<keyword evidence="3 6" id="KW-0812">Transmembrane</keyword>
<keyword evidence="2" id="KW-1003">Cell membrane</keyword>
<dbReference type="Pfam" id="PF13567">
    <property type="entry name" value="DUF4131"/>
    <property type="match status" value="1"/>
</dbReference>
<name>A4BMK5_9GAMM</name>
<dbReference type="AlphaFoldDB" id="A4BMK5"/>
<dbReference type="HOGENOM" id="CLU_010363_3_0_6"/>
<evidence type="ECO:0000313" key="9">
    <source>
        <dbReference type="Proteomes" id="UP000003374"/>
    </source>
</evidence>
<dbReference type="EMBL" id="AAOF01000001">
    <property type="protein sequence ID" value="EAR23543.1"/>
    <property type="molecule type" value="Genomic_DNA"/>
</dbReference>
<dbReference type="InterPro" id="IPR001279">
    <property type="entry name" value="Metallo-B-lactamas"/>
</dbReference>
<dbReference type="SUPFAM" id="SSF56281">
    <property type="entry name" value="Metallo-hydrolase/oxidoreductase"/>
    <property type="match status" value="1"/>
</dbReference>
<evidence type="ECO:0000256" key="4">
    <source>
        <dbReference type="ARBA" id="ARBA00022989"/>
    </source>
</evidence>
<keyword evidence="4 6" id="KW-1133">Transmembrane helix</keyword>
<feature type="transmembrane region" description="Helical" evidence="6">
    <location>
        <begin position="363"/>
        <end position="382"/>
    </location>
</feature>
<keyword evidence="5 6" id="KW-0472">Membrane</keyword>
<feature type="transmembrane region" description="Helical" evidence="6">
    <location>
        <begin position="336"/>
        <end position="351"/>
    </location>
</feature>
<dbReference type="Pfam" id="PF03772">
    <property type="entry name" value="Competence"/>
    <property type="match status" value="1"/>
</dbReference>
<evidence type="ECO:0000256" key="6">
    <source>
        <dbReference type="SAM" id="Phobius"/>
    </source>
</evidence>
<dbReference type="InterPro" id="IPR004797">
    <property type="entry name" value="Competence_ComEC/Rec2"/>
</dbReference>
<dbReference type="eggNOG" id="COG0658">
    <property type="taxonomic scope" value="Bacteria"/>
</dbReference>
<reference evidence="8 9" key="1">
    <citation type="submission" date="2006-02" db="EMBL/GenBank/DDBJ databases">
        <authorList>
            <person name="Waterbury J."/>
            <person name="Ferriera S."/>
            <person name="Johnson J."/>
            <person name="Kravitz S."/>
            <person name="Halpern A."/>
            <person name="Remington K."/>
            <person name="Beeson K."/>
            <person name="Tran B."/>
            <person name="Rogers Y.-H."/>
            <person name="Friedman R."/>
            <person name="Venter J.C."/>
        </authorList>
    </citation>
    <scope>NUCLEOTIDE SEQUENCE [LARGE SCALE GENOMIC DNA]</scope>
    <source>
        <strain evidence="8 9">Nb-231</strain>
    </source>
</reference>
<feature type="transmembrane region" description="Helical" evidence="6">
    <location>
        <begin position="314"/>
        <end position="330"/>
    </location>
</feature>
<gene>
    <name evidence="8" type="ORF">NB231_17023</name>
</gene>
<comment type="subcellular location">
    <subcellularLocation>
        <location evidence="1">Cell membrane</location>
        <topology evidence="1">Multi-pass membrane protein</topology>
    </subcellularLocation>
</comment>
<dbReference type="Pfam" id="PF00753">
    <property type="entry name" value="Lactamase_B"/>
    <property type="match status" value="1"/>
</dbReference>
<evidence type="ECO:0000256" key="5">
    <source>
        <dbReference type="ARBA" id="ARBA00023136"/>
    </source>
</evidence>
<protein>
    <submittedName>
        <fullName evidence="8">DNA internalization-related competence protein ComEC/Rec2</fullName>
    </submittedName>
</protein>
<comment type="caution">
    <text evidence="8">The sequence shown here is derived from an EMBL/GenBank/DDBJ whole genome shotgun (WGS) entry which is preliminary data.</text>
</comment>
<dbReference type="InterPro" id="IPR004477">
    <property type="entry name" value="ComEC_N"/>
</dbReference>
<keyword evidence="9" id="KW-1185">Reference proteome</keyword>
<feature type="transmembrane region" description="Helical" evidence="6">
    <location>
        <begin position="231"/>
        <end position="250"/>
    </location>
</feature>
<feature type="domain" description="Metallo-beta-lactamase" evidence="7">
    <location>
        <begin position="512"/>
        <end position="698"/>
    </location>
</feature>
<dbReference type="NCBIfam" id="TIGR00361">
    <property type="entry name" value="ComEC_Rec2"/>
    <property type="match status" value="1"/>
</dbReference>
<feature type="transmembrane region" description="Helical" evidence="6">
    <location>
        <begin position="394"/>
        <end position="417"/>
    </location>
</feature>
<evidence type="ECO:0000256" key="1">
    <source>
        <dbReference type="ARBA" id="ARBA00004651"/>
    </source>
</evidence>
<dbReference type="InterPro" id="IPR052159">
    <property type="entry name" value="Competence_DNA_uptake"/>
</dbReference>
<dbReference type="Proteomes" id="UP000003374">
    <property type="component" value="Unassembled WGS sequence"/>
</dbReference>
<feature type="transmembrane region" description="Helical" evidence="6">
    <location>
        <begin position="18"/>
        <end position="35"/>
    </location>
</feature>
<dbReference type="PANTHER" id="PTHR30619:SF1">
    <property type="entry name" value="RECOMBINATION PROTEIN 2"/>
    <property type="match status" value="1"/>
</dbReference>
<dbReference type="Gene3D" id="3.60.15.10">
    <property type="entry name" value="Ribonuclease Z/Hydroxyacylglutathione hydrolase-like"/>
    <property type="match status" value="1"/>
</dbReference>
<evidence type="ECO:0000256" key="3">
    <source>
        <dbReference type="ARBA" id="ARBA00022692"/>
    </source>
</evidence>
<dbReference type="GO" id="GO:0005886">
    <property type="term" value="C:plasma membrane"/>
    <property type="evidence" value="ECO:0007669"/>
    <property type="project" value="UniProtKB-SubCell"/>
</dbReference>
<evidence type="ECO:0000256" key="2">
    <source>
        <dbReference type="ARBA" id="ARBA00022475"/>
    </source>
</evidence>
<evidence type="ECO:0000259" key="7">
    <source>
        <dbReference type="SMART" id="SM00849"/>
    </source>
</evidence>
<dbReference type="SMART" id="SM00849">
    <property type="entry name" value="Lactamase_B"/>
    <property type="match status" value="1"/>
</dbReference>
<dbReference type="OrthoDB" id="9761531at2"/>
<evidence type="ECO:0000313" key="8">
    <source>
        <dbReference type="EMBL" id="EAR23543.1"/>
    </source>
</evidence>
<dbReference type="STRING" id="314278.NB231_17023"/>
<organism evidence="8 9">
    <name type="scientific">Nitrococcus mobilis Nb-231</name>
    <dbReference type="NCBI Taxonomy" id="314278"/>
    <lineage>
        <taxon>Bacteria</taxon>
        <taxon>Pseudomonadati</taxon>
        <taxon>Pseudomonadota</taxon>
        <taxon>Gammaproteobacteria</taxon>
        <taxon>Chromatiales</taxon>
        <taxon>Ectothiorhodospiraceae</taxon>
        <taxon>Nitrococcus</taxon>
    </lineage>
</organism>
<dbReference type="InterPro" id="IPR025405">
    <property type="entry name" value="DUF4131"/>
</dbReference>
<dbReference type="RefSeq" id="WP_005004989.1">
    <property type="nucleotide sequence ID" value="NZ_CH672427.1"/>
</dbReference>
<dbReference type="CDD" id="cd07731">
    <property type="entry name" value="ComA-like_MBL-fold"/>
    <property type="match status" value="1"/>
</dbReference>
<dbReference type="PANTHER" id="PTHR30619">
    <property type="entry name" value="DNA INTERNALIZATION/COMPETENCE PROTEIN COMEC/REC2"/>
    <property type="match status" value="1"/>
</dbReference>
<feature type="transmembrane region" description="Helical" evidence="6">
    <location>
        <begin position="458"/>
        <end position="477"/>
    </location>
</feature>
<sequence length="756" mass="81444">MAAFAIGVIGFQLLPWPLAGWLALATLPLLALLLARTRARQLGLFTLGVAWAAAAAAWALECRLPNALDGRNLILEGVVIELPERTAVRQRFLVRPIRIVDYPANRPLPRRIRLAWYGRTPTVHPGERWRWRVKLRQPHGLMNPTGFDYERWLFQNRIDATGYVRNTLQARRLDTAWSVDALRERISRGIATALEGQGAAAGVLTALVTGDRRGIDPATWRDLNAAGITHLIAISGLHIGLVAGLVYWLTGGLWRRLPQVPLWLPTPIAQTVTGTLAAMGYATLAGFSVPTQRALIMLMVLASARLARRRIGPLRAWWGAMAAVLALDPFAPLGPGFWLSFTAVAVILLVVRRRPGVSRRQELIGLQFALAVGLLPIMSAWFQRCSLIAPFINLAAIPLAGMLLVPGALLATAALWLLPGLGSLLLQGLAWLTQSLLAGLGHLVHAVQPLVLLPTPEFWTLALAAVGATLLLLPAGFPGRVLAVPLCVPLLVGVRASPSPGTAWITVLDVGQGSSVVVRTARHILVYDTGPAWGGGNAAAASVSLLPFLRSRGITVVDRVVVSHADDDHSGGLAALLAALPAANVVIGEPFATAPSGARLCQRGQAWQWDEVRFRVLAPRGRGLRGNDASCVIRVASAGAALLLPGDLERAGELELLEQPGSLSADVLLVPHHGSRTSSSAEFIRRVQPSLALVSVGRNNSYGLPAAEVINRYRRHGVRVLRTDRDGAIQLALGVDGYRVRARLRRDRQAYYHMQP</sequence>
<dbReference type="eggNOG" id="COG2333">
    <property type="taxonomic scope" value="Bacteria"/>
</dbReference>
<dbReference type="NCBIfam" id="TIGR00360">
    <property type="entry name" value="ComEC_N-term"/>
    <property type="match status" value="1"/>
</dbReference>
<dbReference type="GO" id="GO:0030420">
    <property type="term" value="P:establishment of competence for transformation"/>
    <property type="evidence" value="ECO:0007669"/>
    <property type="project" value="InterPro"/>
</dbReference>
<dbReference type="InterPro" id="IPR035681">
    <property type="entry name" value="ComA-like_MBL"/>
</dbReference>
<proteinExistence type="predicted"/>
<dbReference type="InterPro" id="IPR036866">
    <property type="entry name" value="RibonucZ/Hydroxyglut_hydro"/>
</dbReference>